<evidence type="ECO:0000259" key="3">
    <source>
        <dbReference type="Pfam" id="PF01648"/>
    </source>
</evidence>
<evidence type="ECO:0000256" key="2">
    <source>
        <dbReference type="ARBA" id="ARBA00022679"/>
    </source>
</evidence>
<sequence>MNQWDHKEHPTILFTCSRGDNRLRQLLNDDYNFESCLRLLSLKDQLQVRNVKHNKELALLSRLFLKCAVNSALSSIYPDHPRSLWEEIEFEYNEHGKPEIKGRPFAYNNSNSNDLACIVISLEASNAGVDLSHEEQDSVSSTDFMNQFEGIFGGSEGDQLSSIESVSERYIAFNHLWTLKEAFTKYLGCGLNIDLSSFTFGLTEVPKDGCIPQQSDSKVTNYDIDWVECSADHSDVQHDLLKSDPTMHCYSTTLKSSNKLPVIASIITNCQSKARGIHLDLYEILKDEII</sequence>
<dbReference type="InterPro" id="IPR037143">
    <property type="entry name" value="4-PPantetheinyl_Trfase_dom_sf"/>
</dbReference>
<dbReference type="InterPro" id="IPR050559">
    <property type="entry name" value="P-Pant_transferase_sf"/>
</dbReference>
<dbReference type="GO" id="GO:0008897">
    <property type="term" value="F:holo-[acyl-carrier-protein] synthase activity"/>
    <property type="evidence" value="ECO:0007669"/>
    <property type="project" value="UniProtKB-EC"/>
</dbReference>
<dbReference type="AlphaFoldDB" id="A0A2V1AC21"/>
<name>A0A2V1AC21_9ASCO</name>
<evidence type="ECO:0000313" key="5">
    <source>
        <dbReference type="Proteomes" id="UP000244406"/>
    </source>
</evidence>
<dbReference type="GO" id="GO:0005829">
    <property type="term" value="C:cytosol"/>
    <property type="evidence" value="ECO:0007669"/>
    <property type="project" value="TreeGrafter"/>
</dbReference>
<dbReference type="Gene3D" id="3.90.470.20">
    <property type="entry name" value="4'-phosphopantetheinyl transferase domain"/>
    <property type="match status" value="1"/>
</dbReference>
<evidence type="ECO:0000313" key="4">
    <source>
        <dbReference type="EMBL" id="PVH15074.1"/>
    </source>
</evidence>
<dbReference type="EMBL" id="PKFP01000003">
    <property type="protein sequence ID" value="PVH15074.1"/>
    <property type="molecule type" value="Genomic_DNA"/>
</dbReference>
<dbReference type="Proteomes" id="UP000244406">
    <property type="component" value="Unassembled WGS sequence"/>
</dbReference>
<evidence type="ECO:0000256" key="1">
    <source>
        <dbReference type="ARBA" id="ARBA00013172"/>
    </source>
</evidence>
<dbReference type="SUPFAM" id="SSF56214">
    <property type="entry name" value="4'-phosphopantetheinyl transferase"/>
    <property type="match status" value="2"/>
</dbReference>
<dbReference type="PANTHER" id="PTHR12215">
    <property type="entry name" value="PHOSPHOPANTETHEINE TRANSFERASE"/>
    <property type="match status" value="1"/>
</dbReference>
<comment type="caution">
    <text evidence="4">The sequence shown here is derived from an EMBL/GenBank/DDBJ whole genome shotgun (WGS) entry which is preliminary data.</text>
</comment>
<protein>
    <recommendedName>
        <fullName evidence="1">holo-[acyl-carrier-protein] synthase</fullName>
        <ecNumber evidence="1">2.7.8.7</ecNumber>
    </recommendedName>
</protein>
<dbReference type="EC" id="2.7.8.7" evidence="1"/>
<dbReference type="GO" id="GO:0019878">
    <property type="term" value="P:lysine biosynthetic process via aminoadipic acid"/>
    <property type="evidence" value="ECO:0007669"/>
    <property type="project" value="TreeGrafter"/>
</dbReference>
<dbReference type="GO" id="GO:0000287">
    <property type="term" value="F:magnesium ion binding"/>
    <property type="evidence" value="ECO:0007669"/>
    <property type="project" value="InterPro"/>
</dbReference>
<reference evidence="4 5" key="1">
    <citation type="submission" date="2017-12" db="EMBL/GenBank/DDBJ databases">
        <title>Genome Sequence of the Amphotericin B-resistant Candida duobushaemulonii strain, B09383.</title>
        <authorList>
            <person name="Chow N.A."/>
            <person name="Gade L."/>
            <person name="Batra D."/>
            <person name="Rowe L.A."/>
            <person name="Loparev V.N."/>
            <person name="Litvintseva A.P."/>
        </authorList>
    </citation>
    <scope>NUCLEOTIDE SEQUENCE [LARGE SCALE GENOMIC DNA]</scope>
    <source>
        <strain evidence="4 5">B09383</strain>
    </source>
</reference>
<dbReference type="PANTHER" id="PTHR12215:SF10">
    <property type="entry name" value="L-AMINOADIPATE-SEMIALDEHYDE DEHYDROGENASE-PHOSPHOPANTETHEINYL TRANSFERASE"/>
    <property type="match status" value="1"/>
</dbReference>
<feature type="domain" description="4'-phosphopantetheinyl transferase" evidence="3">
    <location>
        <begin position="128"/>
        <end position="203"/>
    </location>
</feature>
<proteinExistence type="predicted"/>
<dbReference type="VEuPathDB" id="FungiDB:CXQ87_002906"/>
<dbReference type="Pfam" id="PF01648">
    <property type="entry name" value="ACPS"/>
    <property type="match status" value="1"/>
</dbReference>
<accession>A0A2V1AC21</accession>
<dbReference type="GeneID" id="37002906"/>
<keyword evidence="2" id="KW-0808">Transferase</keyword>
<dbReference type="InterPro" id="IPR008278">
    <property type="entry name" value="4-PPantetheinyl_Trfase_dom"/>
</dbReference>
<organism evidence="4 5">
    <name type="scientific">Candidozyma duobushaemuli</name>
    <dbReference type="NCBI Taxonomy" id="1231522"/>
    <lineage>
        <taxon>Eukaryota</taxon>
        <taxon>Fungi</taxon>
        <taxon>Dikarya</taxon>
        <taxon>Ascomycota</taxon>
        <taxon>Saccharomycotina</taxon>
        <taxon>Pichiomycetes</taxon>
        <taxon>Metschnikowiaceae</taxon>
        <taxon>Candidozyma</taxon>
    </lineage>
</organism>
<dbReference type="RefSeq" id="XP_025336014.1">
    <property type="nucleotide sequence ID" value="XM_025481396.1"/>
</dbReference>
<keyword evidence="5" id="KW-1185">Reference proteome</keyword>
<gene>
    <name evidence="4" type="ORF">CXQ87_002906</name>
</gene>